<sequence length="245" mass="27353">MFDHFLNHRENRKEWIDKCSITYLGGSFPLAIVLGGLNDGSRPKLHHLGPPFPGSHGNAPFQSQPAHMRPEDLIYLRAKGVFSLPDKTHLDALVSVFLDHVYPLYPIVHRQEFIHHIGSALVARPFCIDLDLAYADILTIEDFVHDAMAPAFSRAPPRIDMDSAGTPNPFSMSLSVQYNSHLISIYFGHMLGEDPYRRDEHEVEGILDSAAHRIPTVVCTLVTKSALLIVPHELNHGIFLAQAAL</sequence>
<organism evidence="1 2">
    <name type="scientific">Aspergillus taichungensis</name>
    <dbReference type="NCBI Taxonomy" id="482145"/>
    <lineage>
        <taxon>Eukaryota</taxon>
        <taxon>Fungi</taxon>
        <taxon>Dikarya</taxon>
        <taxon>Ascomycota</taxon>
        <taxon>Pezizomycotina</taxon>
        <taxon>Eurotiomycetes</taxon>
        <taxon>Eurotiomycetidae</taxon>
        <taxon>Eurotiales</taxon>
        <taxon>Aspergillaceae</taxon>
        <taxon>Aspergillus</taxon>
        <taxon>Aspergillus subgen. Circumdati</taxon>
    </lineage>
</organism>
<dbReference type="InterPro" id="IPR052761">
    <property type="entry name" value="Fungal_Detox/Toxin_TFs"/>
</dbReference>
<gene>
    <name evidence="1" type="ORF">BDW42DRAFT_197309</name>
</gene>
<dbReference type="Proteomes" id="UP000235023">
    <property type="component" value="Unassembled WGS sequence"/>
</dbReference>
<keyword evidence="2" id="KW-1185">Reference proteome</keyword>
<dbReference type="CDD" id="cd12148">
    <property type="entry name" value="fungal_TF_MHR"/>
    <property type="match status" value="1"/>
</dbReference>
<proteinExistence type="predicted"/>
<dbReference type="PANTHER" id="PTHR47425">
    <property type="entry name" value="FARB-RELATED"/>
    <property type="match status" value="1"/>
</dbReference>
<dbReference type="EMBL" id="KZ559624">
    <property type="protein sequence ID" value="PLN76233.1"/>
    <property type="molecule type" value="Genomic_DNA"/>
</dbReference>
<reference evidence="2" key="1">
    <citation type="submission" date="2017-12" db="EMBL/GenBank/DDBJ databases">
        <authorList>
            <consortium name="DOE Joint Genome Institute"/>
            <person name="Mondo S.J."/>
            <person name="Kjaerbolling I."/>
            <person name="Vesth T.C."/>
            <person name="Frisvad J.C."/>
            <person name="Nybo J.L."/>
            <person name="Theobald S."/>
            <person name="Kuo A."/>
            <person name="Bowyer P."/>
            <person name="Matsuda Y."/>
            <person name="Lyhne E.K."/>
            <person name="Kogle M.E."/>
            <person name="Clum A."/>
            <person name="Lipzen A."/>
            <person name="Salamov A."/>
            <person name="Ngan C.Y."/>
            <person name="Daum C."/>
            <person name="Chiniquy J."/>
            <person name="Barry K."/>
            <person name="LaButti K."/>
            <person name="Haridas S."/>
            <person name="Simmons B.A."/>
            <person name="Magnuson J.K."/>
            <person name="Mortensen U.H."/>
            <person name="Larsen T.O."/>
            <person name="Grigoriev I.V."/>
            <person name="Baker S.E."/>
            <person name="Andersen M.R."/>
            <person name="Nordberg H.P."/>
            <person name="Cantor M.N."/>
            <person name="Hua S.X."/>
        </authorList>
    </citation>
    <scope>NUCLEOTIDE SEQUENCE [LARGE SCALE GENOMIC DNA]</scope>
    <source>
        <strain evidence="2">IBT 19404</strain>
    </source>
</reference>
<name>A0A2J5HHA1_9EURO</name>
<accession>A0A2J5HHA1</accession>
<dbReference type="OrthoDB" id="5121955at2759"/>
<dbReference type="PANTHER" id="PTHR47425:SF2">
    <property type="entry name" value="FARB-RELATED"/>
    <property type="match status" value="1"/>
</dbReference>
<evidence type="ECO:0000313" key="1">
    <source>
        <dbReference type="EMBL" id="PLN76233.1"/>
    </source>
</evidence>
<dbReference type="AlphaFoldDB" id="A0A2J5HHA1"/>
<evidence type="ECO:0000313" key="2">
    <source>
        <dbReference type="Proteomes" id="UP000235023"/>
    </source>
</evidence>
<protein>
    <submittedName>
        <fullName evidence="1">Uncharacterized protein</fullName>
    </submittedName>
</protein>